<reference evidence="1" key="1">
    <citation type="submission" date="2020-03" db="EMBL/GenBank/DDBJ databases">
        <authorList>
            <person name="Weist P."/>
        </authorList>
    </citation>
    <scope>NUCLEOTIDE SEQUENCE</scope>
</reference>
<dbReference type="Proteomes" id="UP001153269">
    <property type="component" value="Unassembled WGS sequence"/>
</dbReference>
<evidence type="ECO:0000313" key="2">
    <source>
        <dbReference type="Proteomes" id="UP001153269"/>
    </source>
</evidence>
<organism evidence="1 2">
    <name type="scientific">Pleuronectes platessa</name>
    <name type="common">European plaice</name>
    <dbReference type="NCBI Taxonomy" id="8262"/>
    <lineage>
        <taxon>Eukaryota</taxon>
        <taxon>Metazoa</taxon>
        <taxon>Chordata</taxon>
        <taxon>Craniata</taxon>
        <taxon>Vertebrata</taxon>
        <taxon>Euteleostomi</taxon>
        <taxon>Actinopterygii</taxon>
        <taxon>Neopterygii</taxon>
        <taxon>Teleostei</taxon>
        <taxon>Neoteleostei</taxon>
        <taxon>Acanthomorphata</taxon>
        <taxon>Carangaria</taxon>
        <taxon>Pleuronectiformes</taxon>
        <taxon>Pleuronectoidei</taxon>
        <taxon>Pleuronectidae</taxon>
        <taxon>Pleuronectes</taxon>
    </lineage>
</organism>
<accession>A0A9N7VEU2</accession>
<evidence type="ECO:0000313" key="1">
    <source>
        <dbReference type="EMBL" id="CAB1448529.1"/>
    </source>
</evidence>
<sequence>MLWRESAASLKEGAFNTNLANPRLITEHAGPMQENKLDMLMYKTHCELLANSITSAAHSVSQNISREEAFKSWDRFSTLDSIQRLFQEAPVAAYTQQRITAQRQPASLAMSGGIPIITEQQ</sequence>
<gene>
    <name evidence="1" type="ORF">PLEPLA_LOCUS36181</name>
</gene>
<dbReference type="EMBL" id="CADEAL010003981">
    <property type="protein sequence ID" value="CAB1448529.1"/>
    <property type="molecule type" value="Genomic_DNA"/>
</dbReference>
<keyword evidence="2" id="KW-1185">Reference proteome</keyword>
<proteinExistence type="predicted"/>
<dbReference type="AlphaFoldDB" id="A0A9N7VEU2"/>
<comment type="caution">
    <text evidence="1">The sequence shown here is derived from an EMBL/GenBank/DDBJ whole genome shotgun (WGS) entry which is preliminary data.</text>
</comment>
<protein>
    <submittedName>
        <fullName evidence="1">Uncharacterized protein</fullName>
    </submittedName>
</protein>
<name>A0A9N7VEU2_PLEPL</name>